<evidence type="ECO:0000313" key="8">
    <source>
        <dbReference type="Proteomes" id="UP001431783"/>
    </source>
</evidence>
<dbReference type="PROSITE" id="PS51120">
    <property type="entry name" value="LDLRB"/>
    <property type="match status" value="1"/>
</dbReference>
<name>A0AAW1UXV2_9CUCU</name>
<dbReference type="SUPFAM" id="SSF63825">
    <property type="entry name" value="YWTD domain"/>
    <property type="match status" value="1"/>
</dbReference>
<evidence type="ECO:0000256" key="2">
    <source>
        <dbReference type="ARBA" id="ARBA00022729"/>
    </source>
</evidence>
<dbReference type="SMART" id="SM00135">
    <property type="entry name" value="LY"/>
    <property type="match status" value="2"/>
</dbReference>
<keyword evidence="4" id="KW-1015">Disulfide bond</keyword>
<dbReference type="Gene3D" id="2.120.10.30">
    <property type="entry name" value="TolB, C-terminal domain"/>
    <property type="match status" value="1"/>
</dbReference>
<sequence>MLPQNAEIFLIIQLLISMYICSLSHPKCIQILTFLLYFLILQTSYGYMWQGHDSLLYSTDKDINILNTSRNSGGRMRTINVVRNLSQAAAVAYNYDMQQICWSDHALENIQCTNYTGYNTSKESTNNTTVVITEVLSVDGLACDWFTNKLYWTDSEANRIEVATMDGKQRKVLFWTELDQPRTIALIPMKG</sequence>
<dbReference type="EMBL" id="JARQZJ010000096">
    <property type="protein sequence ID" value="KAK9885699.1"/>
    <property type="molecule type" value="Genomic_DNA"/>
</dbReference>
<dbReference type="InterPro" id="IPR050778">
    <property type="entry name" value="Cueball_EGF_LRP_Nidogen"/>
</dbReference>
<dbReference type="PANTHER" id="PTHR46513">
    <property type="entry name" value="VITELLOGENIN RECEPTOR-LIKE PROTEIN-RELATED-RELATED"/>
    <property type="match status" value="1"/>
</dbReference>
<organism evidence="7 8">
    <name type="scientific">Henosepilachna vigintioctopunctata</name>
    <dbReference type="NCBI Taxonomy" id="420089"/>
    <lineage>
        <taxon>Eukaryota</taxon>
        <taxon>Metazoa</taxon>
        <taxon>Ecdysozoa</taxon>
        <taxon>Arthropoda</taxon>
        <taxon>Hexapoda</taxon>
        <taxon>Insecta</taxon>
        <taxon>Pterygota</taxon>
        <taxon>Neoptera</taxon>
        <taxon>Endopterygota</taxon>
        <taxon>Coleoptera</taxon>
        <taxon>Polyphaga</taxon>
        <taxon>Cucujiformia</taxon>
        <taxon>Coccinelloidea</taxon>
        <taxon>Coccinellidae</taxon>
        <taxon>Epilachninae</taxon>
        <taxon>Epilachnini</taxon>
        <taxon>Henosepilachna</taxon>
    </lineage>
</organism>
<evidence type="ECO:0000313" key="7">
    <source>
        <dbReference type="EMBL" id="KAK9885699.1"/>
    </source>
</evidence>
<evidence type="ECO:0000256" key="1">
    <source>
        <dbReference type="ARBA" id="ARBA00022536"/>
    </source>
</evidence>
<keyword evidence="8" id="KW-1185">Reference proteome</keyword>
<dbReference type="GO" id="GO:0017147">
    <property type="term" value="F:Wnt-protein binding"/>
    <property type="evidence" value="ECO:0007669"/>
    <property type="project" value="TreeGrafter"/>
</dbReference>
<dbReference type="Pfam" id="PF00058">
    <property type="entry name" value="Ldl_recept_b"/>
    <property type="match status" value="1"/>
</dbReference>
<evidence type="ECO:0000256" key="6">
    <source>
        <dbReference type="PROSITE-ProRule" id="PRU00461"/>
    </source>
</evidence>
<keyword evidence="1" id="KW-0245">EGF-like domain</keyword>
<protein>
    <submittedName>
        <fullName evidence="7">Uncharacterized protein</fullName>
    </submittedName>
</protein>
<gene>
    <name evidence="7" type="ORF">WA026_012464</name>
</gene>
<feature type="repeat" description="LDL-receptor class B" evidence="6">
    <location>
        <begin position="148"/>
        <end position="190"/>
    </location>
</feature>
<evidence type="ECO:0000256" key="5">
    <source>
        <dbReference type="ARBA" id="ARBA00023180"/>
    </source>
</evidence>
<reference evidence="7 8" key="1">
    <citation type="submission" date="2023-03" db="EMBL/GenBank/DDBJ databases">
        <title>Genome insight into feeding habits of ladybird beetles.</title>
        <authorList>
            <person name="Li H.-S."/>
            <person name="Huang Y.-H."/>
            <person name="Pang H."/>
        </authorList>
    </citation>
    <scope>NUCLEOTIDE SEQUENCE [LARGE SCALE GENOMIC DNA]</scope>
    <source>
        <strain evidence="7">SYSU_2023b</strain>
        <tissue evidence="7">Whole body</tissue>
    </source>
</reference>
<comment type="caution">
    <text evidence="7">The sequence shown here is derived from an EMBL/GenBank/DDBJ whole genome shotgun (WGS) entry which is preliminary data.</text>
</comment>
<dbReference type="AlphaFoldDB" id="A0AAW1UXV2"/>
<keyword evidence="2" id="KW-0732">Signal</keyword>
<dbReference type="InterPro" id="IPR011042">
    <property type="entry name" value="6-blade_b-propeller_TolB-like"/>
</dbReference>
<dbReference type="GO" id="GO:0042813">
    <property type="term" value="F:Wnt receptor activity"/>
    <property type="evidence" value="ECO:0007669"/>
    <property type="project" value="TreeGrafter"/>
</dbReference>
<accession>A0AAW1UXV2</accession>
<dbReference type="GO" id="GO:0005886">
    <property type="term" value="C:plasma membrane"/>
    <property type="evidence" value="ECO:0007669"/>
    <property type="project" value="TreeGrafter"/>
</dbReference>
<dbReference type="InterPro" id="IPR000033">
    <property type="entry name" value="LDLR_classB_rpt"/>
</dbReference>
<proteinExistence type="predicted"/>
<keyword evidence="5" id="KW-0325">Glycoprotein</keyword>
<feature type="non-terminal residue" evidence="7">
    <location>
        <position position="191"/>
    </location>
</feature>
<dbReference type="PANTHER" id="PTHR46513:SF13">
    <property type="entry name" value="EGF-LIKE DOMAIN-CONTAINING PROTEIN"/>
    <property type="match status" value="1"/>
</dbReference>
<evidence type="ECO:0000256" key="4">
    <source>
        <dbReference type="ARBA" id="ARBA00023157"/>
    </source>
</evidence>
<dbReference type="GO" id="GO:0060070">
    <property type="term" value="P:canonical Wnt signaling pathway"/>
    <property type="evidence" value="ECO:0007669"/>
    <property type="project" value="TreeGrafter"/>
</dbReference>
<evidence type="ECO:0000256" key="3">
    <source>
        <dbReference type="ARBA" id="ARBA00022737"/>
    </source>
</evidence>
<dbReference type="Proteomes" id="UP001431783">
    <property type="component" value="Unassembled WGS sequence"/>
</dbReference>
<dbReference type="FunFam" id="2.120.10.30:FF:000241">
    <property type="entry name" value="Low-density lipoprotein receptor-related protein 6"/>
    <property type="match status" value="1"/>
</dbReference>
<keyword evidence="3" id="KW-0677">Repeat</keyword>